<protein>
    <submittedName>
        <fullName evidence="2">Uncharacterized protein</fullName>
    </submittedName>
</protein>
<evidence type="ECO:0000313" key="3">
    <source>
        <dbReference type="Proteomes" id="UP001234989"/>
    </source>
</evidence>
<sequence length="114" mass="12877">LFGIADTLGDPPFGQFHHLLILTLNLFAFWVAGRYGTTSRNCSATSRLLYFIANLIIPFRAQHTGTKDDLQADRRPATWARRSSGLHFFALFSRLVPFCQVLSILCLKLQIPKP</sequence>
<proteinExistence type="predicted"/>
<dbReference type="EMBL" id="CP133612">
    <property type="protein sequence ID" value="WMV07821.1"/>
    <property type="molecule type" value="Genomic_DNA"/>
</dbReference>
<name>A0AAF0T7A4_SOLVR</name>
<gene>
    <name evidence="2" type="ORF">MTR67_001206</name>
</gene>
<keyword evidence="1" id="KW-0472">Membrane</keyword>
<evidence type="ECO:0000313" key="2">
    <source>
        <dbReference type="EMBL" id="WMV07821.1"/>
    </source>
</evidence>
<keyword evidence="1" id="KW-0812">Transmembrane</keyword>
<keyword evidence="1" id="KW-1133">Transmembrane helix</keyword>
<keyword evidence="3" id="KW-1185">Reference proteome</keyword>
<evidence type="ECO:0000256" key="1">
    <source>
        <dbReference type="SAM" id="Phobius"/>
    </source>
</evidence>
<dbReference type="AlphaFoldDB" id="A0AAF0T7A4"/>
<organism evidence="2 3">
    <name type="scientific">Solanum verrucosum</name>
    <dbReference type="NCBI Taxonomy" id="315347"/>
    <lineage>
        <taxon>Eukaryota</taxon>
        <taxon>Viridiplantae</taxon>
        <taxon>Streptophyta</taxon>
        <taxon>Embryophyta</taxon>
        <taxon>Tracheophyta</taxon>
        <taxon>Spermatophyta</taxon>
        <taxon>Magnoliopsida</taxon>
        <taxon>eudicotyledons</taxon>
        <taxon>Gunneridae</taxon>
        <taxon>Pentapetalae</taxon>
        <taxon>asterids</taxon>
        <taxon>lamiids</taxon>
        <taxon>Solanales</taxon>
        <taxon>Solanaceae</taxon>
        <taxon>Solanoideae</taxon>
        <taxon>Solaneae</taxon>
        <taxon>Solanum</taxon>
    </lineage>
</organism>
<dbReference type="Proteomes" id="UP001234989">
    <property type="component" value="Chromosome 1"/>
</dbReference>
<accession>A0AAF0T7A4</accession>
<feature type="non-terminal residue" evidence="2">
    <location>
        <position position="1"/>
    </location>
</feature>
<feature type="transmembrane region" description="Helical" evidence="1">
    <location>
        <begin position="16"/>
        <end position="36"/>
    </location>
</feature>
<reference evidence="2" key="1">
    <citation type="submission" date="2023-08" db="EMBL/GenBank/DDBJ databases">
        <title>A de novo genome assembly of Solanum verrucosum Schlechtendal, a Mexican diploid species geographically isolated from the other diploid A-genome species in potato relatives.</title>
        <authorList>
            <person name="Hosaka K."/>
        </authorList>
    </citation>
    <scope>NUCLEOTIDE SEQUENCE</scope>
    <source>
        <tissue evidence="2">Young leaves</tissue>
    </source>
</reference>